<dbReference type="KEGG" id="aee:IM676_05505"/>
<dbReference type="InterPro" id="IPR006059">
    <property type="entry name" value="SBP"/>
</dbReference>
<dbReference type="RefSeq" id="WP_200989292.1">
    <property type="nucleotide sequence ID" value="NZ_CP063311.1"/>
</dbReference>
<evidence type="ECO:0000313" key="2">
    <source>
        <dbReference type="Proteomes" id="UP000593846"/>
    </source>
</evidence>
<dbReference type="CDD" id="cd13585">
    <property type="entry name" value="PBP2_TMBP_like"/>
    <property type="match status" value="1"/>
</dbReference>
<reference evidence="2" key="1">
    <citation type="submission" date="2020-10" db="EMBL/GenBank/DDBJ databases">
        <title>Genome-based taxonomic classification of the species Anabaenopsis elenkinii.</title>
        <authorList>
            <person name="Delbaje E."/>
            <person name="Andreote A.P.D."/>
            <person name="Pellegrinetti T.A."/>
            <person name="Cruz R.B."/>
            <person name="Branco L.H.Z."/>
            <person name="Fiore M.F."/>
        </authorList>
    </citation>
    <scope>NUCLEOTIDE SEQUENCE [LARGE SCALE GENOMIC DNA]</scope>
    <source>
        <strain evidence="2">CCIBt3563</strain>
    </source>
</reference>
<dbReference type="SUPFAM" id="SSF53850">
    <property type="entry name" value="Periplasmic binding protein-like II"/>
    <property type="match status" value="1"/>
</dbReference>
<dbReference type="Gene3D" id="3.40.190.10">
    <property type="entry name" value="Periplasmic binding protein-like II"/>
    <property type="match status" value="2"/>
</dbReference>
<dbReference type="EMBL" id="CP063311">
    <property type="protein sequence ID" value="QOV23746.1"/>
    <property type="molecule type" value="Genomic_DNA"/>
</dbReference>
<dbReference type="Proteomes" id="UP000593846">
    <property type="component" value="Chromosome"/>
</dbReference>
<protein>
    <submittedName>
        <fullName evidence="1">Sugar ABC transporter substrate-binding protein</fullName>
    </submittedName>
</protein>
<dbReference type="AlphaFoldDB" id="A0A7S6U4Z2"/>
<sequence length="433" mass="47613">MIRLRKLKQLAIWVLVGLLGSWLVSCNTANIDINTQSTAAGEATIEFWTMQLQPKFTDYFQSLIANFETENPGIKVKWVDVPWAAMDNKILTSVSANTPPDVVNLNPVFASQLAGRNAWLDLDTKISDAERSSYLPNIWQASTLNGKSFGIPWYLTTRLTIYNRDLLQAAGINKVPSTYAELADVAQKIKEQTGKYAFFVTFAPQDSGEVLESLVQMGVTLVDQEGKAAFNSSQGKAAFQYWVNLYQQGLLPREALTQGHRHGIDLYQSGETAFLASGPEFLNTIANNAPQVAQASAIAPQITGDTGKKNVAVMNVVVPRASQHPDAAVKFALFLTNDKNQLAFAKAANVLPSTKQALADSYFQNVPDTASTVERARVISAKQLQQAEILTPTLRDSKRLQKAIYENLQAAMLGQKTVDQALEDAAQEWNNRL</sequence>
<dbReference type="PROSITE" id="PS51257">
    <property type="entry name" value="PROKAR_LIPOPROTEIN"/>
    <property type="match status" value="1"/>
</dbReference>
<accession>A0A7S6U4Z2</accession>
<gene>
    <name evidence="1" type="ORF">IM676_05505</name>
</gene>
<name>A0A7S6U4Z2_9CYAN</name>
<organism evidence="1 2">
    <name type="scientific">Anabaenopsis elenkinii CCIBt3563</name>
    <dbReference type="NCBI Taxonomy" id="2779889"/>
    <lineage>
        <taxon>Bacteria</taxon>
        <taxon>Bacillati</taxon>
        <taxon>Cyanobacteriota</taxon>
        <taxon>Cyanophyceae</taxon>
        <taxon>Nostocales</taxon>
        <taxon>Nodulariaceae</taxon>
        <taxon>Anabaenopsis</taxon>
    </lineage>
</organism>
<evidence type="ECO:0000313" key="1">
    <source>
        <dbReference type="EMBL" id="QOV23746.1"/>
    </source>
</evidence>
<keyword evidence="2" id="KW-1185">Reference proteome</keyword>
<dbReference type="InterPro" id="IPR050490">
    <property type="entry name" value="Bact_solute-bd_prot1"/>
</dbReference>
<dbReference type="Pfam" id="PF01547">
    <property type="entry name" value="SBP_bac_1"/>
    <property type="match status" value="1"/>
</dbReference>
<proteinExistence type="predicted"/>
<dbReference type="PANTHER" id="PTHR43649:SF12">
    <property type="entry name" value="DIACETYLCHITOBIOSE BINDING PROTEIN DASA"/>
    <property type="match status" value="1"/>
</dbReference>
<dbReference type="PANTHER" id="PTHR43649">
    <property type="entry name" value="ARABINOSE-BINDING PROTEIN-RELATED"/>
    <property type="match status" value="1"/>
</dbReference>